<dbReference type="AlphaFoldDB" id="A0A4R3JRV2"/>
<reference evidence="2 5" key="1">
    <citation type="journal article" date="2018" name="Int. J. Syst. Evol. Microbiol.">
        <title>Draft Genome Sequence of Faecalimonas umbilicata JCM 30896T, an Acetate-Producing Bacterium Isolated from Human Feces.</title>
        <authorList>
            <person name="Sakamoto M."/>
            <person name="Ikeyama N."/>
            <person name="Yuki M."/>
            <person name="Ohkuma M."/>
        </authorList>
    </citation>
    <scope>NUCLEOTIDE SEQUENCE [LARGE SCALE GENOMIC DNA]</scope>
    <source>
        <strain evidence="2 5">EGH7</strain>
    </source>
</reference>
<dbReference type="Pfam" id="PF07009">
    <property type="entry name" value="NusG_II"/>
    <property type="match status" value="1"/>
</dbReference>
<evidence type="ECO:0000313" key="4">
    <source>
        <dbReference type="Proteomes" id="UP000294613"/>
    </source>
</evidence>
<protein>
    <submittedName>
        <fullName evidence="2">Lipoprotein</fullName>
    </submittedName>
</protein>
<gene>
    <name evidence="3" type="ORF">EDD74_10938</name>
    <name evidence="2" type="ORF">FAEUMB_29090</name>
</gene>
<dbReference type="Proteomes" id="UP000294613">
    <property type="component" value="Unassembled WGS sequence"/>
</dbReference>
<dbReference type="InterPro" id="IPR038690">
    <property type="entry name" value="NusG_2_sf"/>
</dbReference>
<sequence length="124" mass="13884">MKKNDWILAGTVLIAALFFLVGNCFTERRGKDAEKYLRIKVDGEVFREVSLEEDAEIAIGEHNRVKIQDGQVEMIWADCPDQICAAHPKISKNRESIICLPNKVILEIVDRADEGSKENDAVAG</sequence>
<proteinExistence type="predicted"/>
<evidence type="ECO:0000313" key="3">
    <source>
        <dbReference type="EMBL" id="TCS68334.1"/>
    </source>
</evidence>
<dbReference type="Proteomes" id="UP000702954">
    <property type="component" value="Unassembled WGS sequence"/>
</dbReference>
<keyword evidence="1" id="KW-0812">Transmembrane</keyword>
<keyword evidence="2" id="KW-0449">Lipoprotein</keyword>
<dbReference type="EMBL" id="SLZV01000009">
    <property type="protein sequence ID" value="TCS68334.1"/>
    <property type="molecule type" value="Genomic_DNA"/>
</dbReference>
<reference evidence="3 4" key="2">
    <citation type="submission" date="2019-03" db="EMBL/GenBank/DDBJ databases">
        <title>Genomic Encyclopedia of Type Strains, Phase IV (KMG-IV): sequencing the most valuable type-strain genomes for metagenomic binning, comparative biology and taxonomic classification.</title>
        <authorList>
            <person name="Goeker M."/>
        </authorList>
    </citation>
    <scope>NUCLEOTIDE SEQUENCE [LARGE SCALE GENOMIC DNA]</scope>
    <source>
        <strain evidence="3 4">DSM 103426</strain>
    </source>
</reference>
<feature type="transmembrane region" description="Helical" evidence="1">
    <location>
        <begin position="6"/>
        <end position="25"/>
    </location>
</feature>
<keyword evidence="5" id="KW-1185">Reference proteome</keyword>
<organism evidence="3 4">
    <name type="scientific">Faecalimonas umbilicata</name>
    <dbReference type="NCBI Taxonomy" id="1912855"/>
    <lineage>
        <taxon>Bacteria</taxon>
        <taxon>Bacillati</taxon>
        <taxon>Bacillota</taxon>
        <taxon>Clostridia</taxon>
        <taxon>Lachnospirales</taxon>
        <taxon>Lachnospiraceae</taxon>
        <taxon>Faecalimonas</taxon>
    </lineage>
</organism>
<dbReference type="CDD" id="cd09911">
    <property type="entry name" value="Lin0431_like"/>
    <property type="match status" value="1"/>
</dbReference>
<comment type="caution">
    <text evidence="3">The sequence shown here is derived from an EMBL/GenBank/DDBJ whole genome shotgun (WGS) entry which is preliminary data.</text>
</comment>
<evidence type="ECO:0000256" key="1">
    <source>
        <dbReference type="SAM" id="Phobius"/>
    </source>
</evidence>
<accession>A0A4R3JRV2</accession>
<dbReference type="Gene3D" id="2.60.320.10">
    <property type="entry name" value="N-utilization substance G protein NusG, insert domain"/>
    <property type="match status" value="1"/>
</dbReference>
<keyword evidence="1" id="KW-0472">Membrane</keyword>
<dbReference type="EMBL" id="BHEO01000008">
    <property type="protein sequence ID" value="GBU06368.1"/>
    <property type="molecule type" value="Genomic_DNA"/>
</dbReference>
<dbReference type="RefSeq" id="WP_008975292.1">
    <property type="nucleotide sequence ID" value="NZ_BHEO01000008.1"/>
</dbReference>
<evidence type="ECO:0000313" key="2">
    <source>
        <dbReference type="EMBL" id="GBU06368.1"/>
    </source>
</evidence>
<evidence type="ECO:0000313" key="5">
    <source>
        <dbReference type="Proteomes" id="UP000702954"/>
    </source>
</evidence>
<name>A0A4R3JRV2_9FIRM</name>
<keyword evidence="1" id="KW-1133">Transmembrane helix</keyword>